<evidence type="ECO:0000256" key="1">
    <source>
        <dbReference type="SAM" id="Phobius"/>
    </source>
</evidence>
<feature type="transmembrane region" description="Helical" evidence="1">
    <location>
        <begin position="32"/>
        <end position="52"/>
    </location>
</feature>
<evidence type="ECO:0000313" key="3">
    <source>
        <dbReference type="EMBL" id="KAK6927818.1"/>
    </source>
</evidence>
<feature type="transmembrane region" description="Helical" evidence="1">
    <location>
        <begin position="64"/>
        <end position="86"/>
    </location>
</feature>
<protein>
    <recommendedName>
        <fullName evidence="2">DUF4220 domain-containing protein</fullName>
    </recommendedName>
</protein>
<dbReference type="AlphaFoldDB" id="A0AAN8V3N3"/>
<dbReference type="Pfam" id="PF04578">
    <property type="entry name" value="DUF594"/>
    <property type="match status" value="1"/>
</dbReference>
<keyword evidence="1" id="KW-1133">Transmembrane helix</keyword>
<sequence>MLFSALKKLEFFNMMTDGTMEELKELFVNWELRVVLILSVLSQILLFIWAYQRRMSSSRPLLRMFWLSIYLAADFFATLSLGNIFQVNMGNDGGRNKYLLAFWASFILLHLGRQGAITSFSLEDNESWRRAMITFLFQELTALFICILAITETRLRIPSITLFVVGTLKFWERIFALKCGSLDNLRRSTLEEPNPGPNIHKLAMTENDGSGQPGEPIEYLINIPQRSSVVPQSSDERLKYICKTYQIFQENKWLYLDIKKFPSQEWDIHRYPFQDLSIEESFKLMETDLNFADDMFHSKSIVSHTKYGWTIRVISLQVILCACILFSRINKQGFLQLDVHITHILLYFALILEAVHFCEALISNHTMVQVAFNEGATWRQLECWLSQVQRYAEALKRAAFPTRSVQVGQFSVWDSCFSGCKSCSWMKSLLEYFDAKEVIDIYLSTQYVTLHENNRNSIFSFLIDEVLNDNDIHPAPVVASARVLKQLPVRQVFKESMTKEFEETLLIWHLATDLCYYALDDPPEGLKNAKFVSDYMLYLLVKHPAMLSSDIGFERKTYRNARAALLQFFSHQEIQNHKEAYQSLNDKLSRLYNQLPQNNHILFEAFHVATQLQQDTDGVGGNIWDMLFLAWVEMFSYSAARCKGQEHASHISTGAELLTYLWLFIAHLGLVNRYELGWK</sequence>
<dbReference type="InterPro" id="IPR025315">
    <property type="entry name" value="DUF4220"/>
</dbReference>
<comment type="caution">
    <text evidence="3">The sequence shown here is derived from an EMBL/GenBank/DDBJ whole genome shotgun (WGS) entry which is preliminary data.</text>
</comment>
<keyword evidence="1" id="KW-0472">Membrane</keyword>
<feature type="transmembrane region" description="Helical" evidence="1">
    <location>
        <begin position="132"/>
        <end position="151"/>
    </location>
</feature>
<gene>
    <name evidence="3" type="ORF">RJ641_006409</name>
</gene>
<dbReference type="EMBL" id="JBAMMX010000014">
    <property type="protein sequence ID" value="KAK6927818.1"/>
    <property type="molecule type" value="Genomic_DNA"/>
</dbReference>
<dbReference type="Proteomes" id="UP001370490">
    <property type="component" value="Unassembled WGS sequence"/>
</dbReference>
<dbReference type="Pfam" id="PF13968">
    <property type="entry name" value="DUF4220"/>
    <property type="match status" value="1"/>
</dbReference>
<feature type="transmembrane region" description="Helical" evidence="1">
    <location>
        <begin position="98"/>
        <end position="120"/>
    </location>
</feature>
<organism evidence="3 4">
    <name type="scientific">Dillenia turbinata</name>
    <dbReference type="NCBI Taxonomy" id="194707"/>
    <lineage>
        <taxon>Eukaryota</taxon>
        <taxon>Viridiplantae</taxon>
        <taxon>Streptophyta</taxon>
        <taxon>Embryophyta</taxon>
        <taxon>Tracheophyta</taxon>
        <taxon>Spermatophyta</taxon>
        <taxon>Magnoliopsida</taxon>
        <taxon>eudicotyledons</taxon>
        <taxon>Gunneridae</taxon>
        <taxon>Pentapetalae</taxon>
        <taxon>Dilleniales</taxon>
        <taxon>Dilleniaceae</taxon>
        <taxon>Dillenia</taxon>
    </lineage>
</organism>
<keyword evidence="4" id="KW-1185">Reference proteome</keyword>
<proteinExistence type="predicted"/>
<evidence type="ECO:0000313" key="4">
    <source>
        <dbReference type="Proteomes" id="UP001370490"/>
    </source>
</evidence>
<name>A0AAN8V3N3_9MAGN</name>
<dbReference type="PANTHER" id="PTHR31325">
    <property type="entry name" value="OS01G0798800 PROTEIN-RELATED"/>
    <property type="match status" value="1"/>
</dbReference>
<accession>A0AAN8V3N3</accession>
<reference evidence="3 4" key="1">
    <citation type="submission" date="2023-12" db="EMBL/GenBank/DDBJ databases">
        <title>A high-quality genome assembly for Dillenia turbinata (Dilleniales).</title>
        <authorList>
            <person name="Chanderbali A."/>
        </authorList>
    </citation>
    <scope>NUCLEOTIDE SEQUENCE [LARGE SCALE GENOMIC DNA]</scope>
    <source>
        <strain evidence="3">LSX21</strain>
        <tissue evidence="3">Leaf</tissue>
    </source>
</reference>
<feature type="domain" description="DUF4220" evidence="2">
    <location>
        <begin position="68"/>
        <end position="411"/>
    </location>
</feature>
<dbReference type="InterPro" id="IPR007658">
    <property type="entry name" value="DUF594"/>
</dbReference>
<keyword evidence="1" id="KW-0812">Transmembrane</keyword>
<feature type="transmembrane region" description="Helical" evidence="1">
    <location>
        <begin position="309"/>
        <end position="329"/>
    </location>
</feature>
<evidence type="ECO:0000259" key="2">
    <source>
        <dbReference type="Pfam" id="PF13968"/>
    </source>
</evidence>
<feature type="transmembrane region" description="Helical" evidence="1">
    <location>
        <begin position="341"/>
        <end position="362"/>
    </location>
</feature>